<gene>
    <name evidence="2" type="ORF">SAMN05192584_11172</name>
</gene>
<organism evidence="2 3">
    <name type="scientific">Streptomyces pini</name>
    <dbReference type="NCBI Taxonomy" id="1520580"/>
    <lineage>
        <taxon>Bacteria</taxon>
        <taxon>Bacillati</taxon>
        <taxon>Actinomycetota</taxon>
        <taxon>Actinomycetes</taxon>
        <taxon>Kitasatosporales</taxon>
        <taxon>Streptomycetaceae</taxon>
        <taxon>Streptomyces</taxon>
    </lineage>
</organism>
<keyword evidence="1" id="KW-1133">Transmembrane helix</keyword>
<keyword evidence="1" id="KW-0812">Transmembrane</keyword>
<evidence type="ECO:0000313" key="2">
    <source>
        <dbReference type="EMBL" id="SFK98545.1"/>
    </source>
</evidence>
<evidence type="ECO:0000256" key="1">
    <source>
        <dbReference type="SAM" id="Phobius"/>
    </source>
</evidence>
<evidence type="ECO:0000313" key="3">
    <source>
        <dbReference type="Proteomes" id="UP000198928"/>
    </source>
</evidence>
<keyword evidence="1" id="KW-0472">Membrane</keyword>
<dbReference type="OrthoDB" id="529448at2"/>
<feature type="transmembrane region" description="Helical" evidence="1">
    <location>
        <begin position="59"/>
        <end position="77"/>
    </location>
</feature>
<dbReference type="RefSeq" id="WP_093850513.1">
    <property type="nucleotide sequence ID" value="NZ_FOSG01000011.1"/>
</dbReference>
<keyword evidence="3" id="KW-1185">Reference proteome</keyword>
<proteinExistence type="predicted"/>
<name>A0A1I4DYM1_9ACTN</name>
<dbReference type="EMBL" id="FOSG01000011">
    <property type="protein sequence ID" value="SFK98545.1"/>
    <property type="molecule type" value="Genomic_DNA"/>
</dbReference>
<protein>
    <submittedName>
        <fullName evidence="2">Uncharacterized protein</fullName>
    </submittedName>
</protein>
<reference evidence="3" key="1">
    <citation type="submission" date="2016-10" db="EMBL/GenBank/DDBJ databases">
        <authorList>
            <person name="Varghese N."/>
            <person name="Submissions S."/>
        </authorList>
    </citation>
    <scope>NUCLEOTIDE SEQUENCE [LARGE SCALE GENOMIC DNA]</scope>
    <source>
        <strain evidence="3">PL19</strain>
    </source>
</reference>
<feature type="transmembrane region" description="Helical" evidence="1">
    <location>
        <begin position="215"/>
        <end position="238"/>
    </location>
</feature>
<sequence>MLTALWTGLGGRLAERWDSSAVMFWTGGVLAWVWGHGGLSGPGSGWQAFGSAWEQEFGGLPVAAQVVIAVLALLIVAGSRRLAEALTPGVLRLLEGYWPAWASPVRAMLIGVRGRGIGRRADRWRALARRRAELSAAERAEYAALNAWRATVPPAPPDRMPTGLGDLLRAVESRPRHRYGLDAVVCWPRLWLVLPEEVRAEVAAARARLDANARLWLWSLLFGVWTVFTWWALAAALVGTAVGYRLALSAAAQYGQLVQACFDLHRGGLYEALGRELPSDPRREYEAGRELTARLERGRTPPAPGEPA</sequence>
<dbReference type="AlphaFoldDB" id="A0A1I4DYM1"/>
<feature type="transmembrane region" description="Helical" evidence="1">
    <location>
        <begin position="21"/>
        <end position="39"/>
    </location>
</feature>
<dbReference type="Proteomes" id="UP000198928">
    <property type="component" value="Unassembled WGS sequence"/>
</dbReference>
<accession>A0A1I4DYM1</accession>